<evidence type="ECO:0000256" key="3">
    <source>
        <dbReference type="ARBA" id="ARBA00022692"/>
    </source>
</evidence>
<dbReference type="PANTHER" id="PTHR33406:SF12">
    <property type="entry name" value="BLR2997 PROTEIN"/>
    <property type="match status" value="1"/>
</dbReference>
<feature type="transmembrane region" description="Helical" evidence="6">
    <location>
        <begin position="436"/>
        <end position="454"/>
    </location>
</feature>
<dbReference type="PRINTS" id="PR00702">
    <property type="entry name" value="ACRIFLAVINRP"/>
</dbReference>
<evidence type="ECO:0000256" key="1">
    <source>
        <dbReference type="ARBA" id="ARBA00004651"/>
    </source>
</evidence>
<keyword evidence="4 6" id="KW-1133">Transmembrane helix</keyword>
<feature type="transmembrane region" description="Helical" evidence="6">
    <location>
        <begin position="277"/>
        <end position="297"/>
    </location>
</feature>
<feature type="transmembrane region" description="Helical" evidence="6">
    <location>
        <begin position="774"/>
        <end position="798"/>
    </location>
</feature>
<evidence type="ECO:0000259" key="7">
    <source>
        <dbReference type="PROSITE" id="PS50156"/>
    </source>
</evidence>
<dbReference type="EMBL" id="MFNF01000042">
    <property type="protein sequence ID" value="OGH00777.1"/>
    <property type="molecule type" value="Genomic_DNA"/>
</dbReference>
<evidence type="ECO:0000256" key="2">
    <source>
        <dbReference type="ARBA" id="ARBA00022475"/>
    </source>
</evidence>
<name>A0A1F6GRG1_9PROT</name>
<dbReference type="PROSITE" id="PS50156">
    <property type="entry name" value="SSD"/>
    <property type="match status" value="2"/>
</dbReference>
<feature type="transmembrane region" description="Helical" evidence="6">
    <location>
        <begin position="349"/>
        <end position="369"/>
    </location>
</feature>
<organism evidence="8 9">
    <name type="scientific">Candidatus Lambdaproteobacteria bacterium RIFOXYD2_FULL_56_26</name>
    <dbReference type="NCBI Taxonomy" id="1817773"/>
    <lineage>
        <taxon>Bacteria</taxon>
        <taxon>Pseudomonadati</taxon>
        <taxon>Pseudomonadota</taxon>
        <taxon>Candidatus Lambdaproteobacteria</taxon>
    </lineage>
</organism>
<dbReference type="SUPFAM" id="SSF82866">
    <property type="entry name" value="Multidrug efflux transporter AcrB transmembrane domain"/>
    <property type="match status" value="2"/>
</dbReference>
<feature type="domain" description="SSD" evidence="7">
    <location>
        <begin position="281"/>
        <end position="404"/>
    </location>
</feature>
<sequence>MSKIRHAIDQAFLGWAKLVLRYKWAFALLILVVSVLLISQIRNLKMDTSTEGFFHPEDPSIIAYNDFRDQFGRDEMIILMIESDQLFSVEFLTKLKALHQEIEQSVPNLKDINDLVSARKTIGKEGSLVVGDLLEDLPTTEAEVAELKDFVTHNRLYKNFLIDETGRYTVIAVQTSAWSTEGQKDFSGGFDTGTEMAAPKADRKPLTDKENSEIIAKIHDIKIKYDGPDFKISFTGTPVVNDFLKRAMMKDMRFFTLLSIGGISLFLFLMFRRFTGVMLPLLTVVLSFLYTLGLMALTHTALKLPTQILPSFLLATSIGASVHMMSMFYKDYHKDKGNKEQAILDAMEHSGLPVAMTSLTTAASLLSFATASIAPIADLGIFAAFGVMVALFLTLTFLPCFLAILPIRHHAHKDAEELPWTDRFLEKVGDFAHDHYKLSIGVWTVVVVVAAVGLPKLKLEHNTLIWFPKTSEIRIQTQDMDQIMKGSVSIEMIVDTKKENGLYDPKVLNALAELEEYALTLAPANQTPPFVGKAFSLASMLKEINQALGENKPENYVIPQNGDLIAQEFLLFENSGSDDLKDTVDSRFSKTRMTIKTPWVESRSYMPVLAALEAKAKELLGPEVEVKTTGMIELFAKTVGIMMQSMITSYLAAGIVITIMMIVLIGRFGLGLLSMIPNLTPIIITLGMMGMVGIPLDMFTLLIGSIAIGLAVDDTIHFFHNYMRYLKQYGDSRKAIEETLGTAGRAMLVTSTVLTLGFWLYMLATMNNLFNFGFLTGLTLLIAFLADVNLSPALLTWVDKATAKKG</sequence>
<gene>
    <name evidence="8" type="ORF">A2557_03640</name>
</gene>
<proteinExistence type="predicted"/>
<keyword evidence="2" id="KW-1003">Cell membrane</keyword>
<evidence type="ECO:0000256" key="6">
    <source>
        <dbReference type="SAM" id="Phobius"/>
    </source>
</evidence>
<dbReference type="GO" id="GO:0005886">
    <property type="term" value="C:plasma membrane"/>
    <property type="evidence" value="ECO:0007669"/>
    <property type="project" value="UniProtKB-SubCell"/>
</dbReference>
<dbReference type="InterPro" id="IPR001036">
    <property type="entry name" value="Acrflvin-R"/>
</dbReference>
<comment type="caution">
    <text evidence="8">The sequence shown here is derived from an EMBL/GenBank/DDBJ whole genome shotgun (WGS) entry which is preliminary data.</text>
</comment>
<feature type="transmembrane region" description="Helical" evidence="6">
    <location>
        <begin position="743"/>
        <end position="762"/>
    </location>
</feature>
<accession>A0A1F6GRG1</accession>
<feature type="domain" description="SSD" evidence="7">
    <location>
        <begin position="666"/>
        <end position="797"/>
    </location>
</feature>
<feature type="transmembrane region" description="Helical" evidence="6">
    <location>
        <begin position="309"/>
        <end position="329"/>
    </location>
</feature>
<feature type="transmembrane region" description="Helical" evidence="6">
    <location>
        <begin position="682"/>
        <end position="712"/>
    </location>
</feature>
<dbReference type="InterPro" id="IPR050545">
    <property type="entry name" value="Mycobact_MmpL"/>
</dbReference>
<keyword evidence="5 6" id="KW-0472">Membrane</keyword>
<keyword evidence="3 6" id="KW-0812">Transmembrane</keyword>
<feature type="transmembrane region" description="Helical" evidence="6">
    <location>
        <begin position="254"/>
        <end position="271"/>
    </location>
</feature>
<dbReference type="AlphaFoldDB" id="A0A1F6GRG1"/>
<feature type="transmembrane region" description="Helical" evidence="6">
    <location>
        <begin position="650"/>
        <end position="670"/>
    </location>
</feature>
<comment type="subcellular location">
    <subcellularLocation>
        <location evidence="1">Cell membrane</location>
        <topology evidence="1">Multi-pass membrane protein</topology>
    </subcellularLocation>
</comment>
<dbReference type="Gene3D" id="1.20.1640.10">
    <property type="entry name" value="Multidrug efflux transporter AcrB transmembrane domain"/>
    <property type="match status" value="2"/>
</dbReference>
<feature type="transmembrane region" description="Helical" evidence="6">
    <location>
        <begin position="22"/>
        <end position="39"/>
    </location>
</feature>
<protein>
    <recommendedName>
        <fullName evidence="7">SSD domain-containing protein</fullName>
    </recommendedName>
</protein>
<evidence type="ECO:0000313" key="8">
    <source>
        <dbReference type="EMBL" id="OGH00777.1"/>
    </source>
</evidence>
<evidence type="ECO:0000313" key="9">
    <source>
        <dbReference type="Proteomes" id="UP000177583"/>
    </source>
</evidence>
<dbReference type="InterPro" id="IPR004869">
    <property type="entry name" value="MMPL_dom"/>
</dbReference>
<dbReference type="PANTHER" id="PTHR33406">
    <property type="entry name" value="MEMBRANE PROTEIN MJ1562-RELATED"/>
    <property type="match status" value="1"/>
</dbReference>
<dbReference type="Proteomes" id="UP000177583">
    <property type="component" value="Unassembled WGS sequence"/>
</dbReference>
<reference evidence="8 9" key="1">
    <citation type="journal article" date="2016" name="Nat. Commun.">
        <title>Thousands of microbial genomes shed light on interconnected biogeochemical processes in an aquifer system.</title>
        <authorList>
            <person name="Anantharaman K."/>
            <person name="Brown C.T."/>
            <person name="Hug L.A."/>
            <person name="Sharon I."/>
            <person name="Castelle C.J."/>
            <person name="Probst A.J."/>
            <person name="Thomas B.C."/>
            <person name="Singh A."/>
            <person name="Wilkins M.J."/>
            <person name="Karaoz U."/>
            <person name="Brodie E.L."/>
            <person name="Williams K.H."/>
            <person name="Hubbard S.S."/>
            <person name="Banfield J.F."/>
        </authorList>
    </citation>
    <scope>NUCLEOTIDE SEQUENCE [LARGE SCALE GENOMIC DNA]</scope>
</reference>
<feature type="transmembrane region" description="Helical" evidence="6">
    <location>
        <begin position="381"/>
        <end position="405"/>
    </location>
</feature>
<evidence type="ECO:0000256" key="4">
    <source>
        <dbReference type="ARBA" id="ARBA00022989"/>
    </source>
</evidence>
<dbReference type="GO" id="GO:0022857">
    <property type="term" value="F:transmembrane transporter activity"/>
    <property type="evidence" value="ECO:0007669"/>
    <property type="project" value="InterPro"/>
</dbReference>
<dbReference type="Pfam" id="PF03176">
    <property type="entry name" value="MMPL"/>
    <property type="match status" value="2"/>
</dbReference>
<evidence type="ECO:0000256" key="5">
    <source>
        <dbReference type="ARBA" id="ARBA00023136"/>
    </source>
</evidence>
<dbReference type="InterPro" id="IPR000731">
    <property type="entry name" value="SSD"/>
</dbReference>